<dbReference type="Proteomes" id="UP000185781">
    <property type="component" value="Unassembled WGS sequence"/>
</dbReference>
<gene>
    <name evidence="2" type="ORF">SAMN05421785_101685</name>
</gene>
<dbReference type="STRING" id="373672.SAMN05421785_101685"/>
<dbReference type="OrthoDB" id="5382295at2"/>
<reference evidence="2 3" key="1">
    <citation type="submission" date="2017-01" db="EMBL/GenBank/DDBJ databases">
        <authorList>
            <person name="Mah S.A."/>
            <person name="Swanson W.J."/>
            <person name="Moy G.W."/>
            <person name="Vacquier V.D."/>
        </authorList>
    </citation>
    <scope>NUCLEOTIDE SEQUENCE [LARGE SCALE GENOMIC DNA]</scope>
    <source>
        <strain evidence="2 3">DSM 18014</strain>
    </source>
</reference>
<feature type="domain" description="DUF6265" evidence="1">
    <location>
        <begin position="32"/>
        <end position="120"/>
    </location>
</feature>
<name>A0A1N7KRG9_9FLAO</name>
<protein>
    <recommendedName>
        <fullName evidence="1">DUF6265 domain-containing protein</fullName>
    </recommendedName>
</protein>
<dbReference type="Pfam" id="PF19780">
    <property type="entry name" value="DUF6265"/>
    <property type="match status" value="1"/>
</dbReference>
<sequence length="152" mass="17408">MKTEAKFFITVVSLAILYAWTIKHKNDIQKAEWLIGTWENKTQKGSIYETWTKAGNNEFSGKSYSVKDKDTIVFENVRLVQEKNRLYYIPTVKNQNEGLPVRFAARAISENQLVFENPQQDVLANFANRYCKAIIRNKTITPSANGTIASII</sequence>
<evidence type="ECO:0000313" key="2">
    <source>
        <dbReference type="EMBL" id="SIS64212.1"/>
    </source>
</evidence>
<evidence type="ECO:0000313" key="3">
    <source>
        <dbReference type="Proteomes" id="UP000185781"/>
    </source>
</evidence>
<proteinExistence type="predicted"/>
<accession>A0A1N7KRG9</accession>
<dbReference type="EMBL" id="FTOV01000001">
    <property type="protein sequence ID" value="SIS64212.1"/>
    <property type="molecule type" value="Genomic_DNA"/>
</dbReference>
<evidence type="ECO:0000259" key="1">
    <source>
        <dbReference type="Pfam" id="PF19780"/>
    </source>
</evidence>
<dbReference type="AlphaFoldDB" id="A0A1N7KRG9"/>
<organism evidence="2 3">
    <name type="scientific">Chryseobacterium gambrini</name>
    <dbReference type="NCBI Taxonomy" id="373672"/>
    <lineage>
        <taxon>Bacteria</taxon>
        <taxon>Pseudomonadati</taxon>
        <taxon>Bacteroidota</taxon>
        <taxon>Flavobacteriia</taxon>
        <taxon>Flavobacteriales</taxon>
        <taxon>Weeksellaceae</taxon>
        <taxon>Chryseobacterium group</taxon>
        <taxon>Chryseobacterium</taxon>
    </lineage>
</organism>
<dbReference type="InterPro" id="IPR046232">
    <property type="entry name" value="DUF6265"/>
</dbReference>